<evidence type="ECO:0000256" key="1">
    <source>
        <dbReference type="ARBA" id="ARBA00004651"/>
    </source>
</evidence>
<keyword evidence="5 8" id="KW-1133">Transmembrane helix</keyword>
<feature type="transmembrane region" description="Helical" evidence="8">
    <location>
        <begin position="63"/>
        <end position="81"/>
    </location>
</feature>
<comment type="similarity">
    <text evidence="2">Belongs to the UPF0702 family.</text>
</comment>
<keyword evidence="3" id="KW-1003">Cell membrane</keyword>
<evidence type="ECO:0000256" key="8">
    <source>
        <dbReference type="SAM" id="Phobius"/>
    </source>
</evidence>
<keyword evidence="4 8" id="KW-0812">Transmembrane</keyword>
<evidence type="ECO:0000256" key="6">
    <source>
        <dbReference type="ARBA" id="ARBA00023136"/>
    </source>
</evidence>
<protein>
    <submittedName>
        <fullName evidence="10">Uncharacterized membrane protein YcaP, DUF421 family</fullName>
    </submittedName>
</protein>
<reference evidence="10 11" key="1">
    <citation type="submission" date="2016-10" db="EMBL/GenBank/DDBJ databases">
        <authorList>
            <person name="de Groot N.N."/>
        </authorList>
    </citation>
    <scope>NUCLEOTIDE SEQUENCE [LARGE SCALE GENOMIC DNA]</scope>
    <source>
        <strain evidence="10 11">CGMCC 1.3702</strain>
    </source>
</reference>
<sequence length="249" mass="28267">MQKFIHPVSGVFQSLYKILDFNQTICRKGFDTVAFDWIWKAILIVIAGTFLLRLAGRKSISQMTLPQTVIMIGIGSLLIQPVSGSNIWVTLAVGAILITTLFIMEYAQVKGNIFEKIITGKSKVLIENGIVKEQNLKKLRMTVDQLEMNLRMNNVKKIDDVEWATLEPNGQVGFSLKNDAQPVTKEEFNQLSSDVQQILTQLSANDQINQLRTQLNELNNQIAQMKTQRDMFKELDEEAPKHPSPRHLQ</sequence>
<dbReference type="STRING" id="237679.SAMN04488072_104165"/>
<keyword evidence="11" id="KW-1185">Reference proteome</keyword>
<feature type="coiled-coil region" evidence="7">
    <location>
        <begin position="201"/>
        <end position="238"/>
    </location>
</feature>
<evidence type="ECO:0000256" key="5">
    <source>
        <dbReference type="ARBA" id="ARBA00022989"/>
    </source>
</evidence>
<evidence type="ECO:0000256" key="7">
    <source>
        <dbReference type="SAM" id="Coils"/>
    </source>
</evidence>
<dbReference type="AlphaFoldDB" id="A0A1I0X6Q9"/>
<evidence type="ECO:0000313" key="11">
    <source>
        <dbReference type="Proteomes" id="UP000198642"/>
    </source>
</evidence>
<name>A0A1I0X6Q9_9BACI</name>
<keyword evidence="7" id="KW-0175">Coiled coil</keyword>
<dbReference type="GO" id="GO:0005886">
    <property type="term" value="C:plasma membrane"/>
    <property type="evidence" value="ECO:0007669"/>
    <property type="project" value="UniProtKB-SubCell"/>
</dbReference>
<evidence type="ECO:0000313" key="10">
    <source>
        <dbReference type="EMBL" id="SFA96086.1"/>
    </source>
</evidence>
<evidence type="ECO:0000256" key="2">
    <source>
        <dbReference type="ARBA" id="ARBA00006448"/>
    </source>
</evidence>
<keyword evidence="6 8" id="KW-0472">Membrane</keyword>
<dbReference type="InterPro" id="IPR023090">
    <property type="entry name" value="UPF0702_alpha/beta_dom_sf"/>
</dbReference>
<dbReference type="Proteomes" id="UP000198642">
    <property type="component" value="Unassembled WGS sequence"/>
</dbReference>
<accession>A0A1I0X6Q9</accession>
<evidence type="ECO:0000256" key="4">
    <source>
        <dbReference type="ARBA" id="ARBA00022692"/>
    </source>
</evidence>
<dbReference type="Pfam" id="PF04239">
    <property type="entry name" value="DUF421"/>
    <property type="match status" value="1"/>
</dbReference>
<organism evidence="10 11">
    <name type="scientific">Lentibacillus halodurans</name>
    <dbReference type="NCBI Taxonomy" id="237679"/>
    <lineage>
        <taxon>Bacteria</taxon>
        <taxon>Bacillati</taxon>
        <taxon>Bacillota</taxon>
        <taxon>Bacilli</taxon>
        <taxon>Bacillales</taxon>
        <taxon>Bacillaceae</taxon>
        <taxon>Lentibacillus</taxon>
    </lineage>
</organism>
<dbReference type="PANTHER" id="PTHR34582">
    <property type="entry name" value="UPF0702 TRANSMEMBRANE PROTEIN YCAP"/>
    <property type="match status" value="1"/>
</dbReference>
<feature type="transmembrane region" description="Helical" evidence="8">
    <location>
        <begin position="37"/>
        <end position="56"/>
    </location>
</feature>
<gene>
    <name evidence="10" type="ORF">SAMN04488072_104165</name>
</gene>
<evidence type="ECO:0000259" key="9">
    <source>
        <dbReference type="Pfam" id="PF04239"/>
    </source>
</evidence>
<evidence type="ECO:0000256" key="3">
    <source>
        <dbReference type="ARBA" id="ARBA00022475"/>
    </source>
</evidence>
<comment type="subcellular location">
    <subcellularLocation>
        <location evidence="1">Cell membrane</location>
        <topology evidence="1">Multi-pass membrane protein</topology>
    </subcellularLocation>
</comment>
<dbReference type="PANTHER" id="PTHR34582:SF2">
    <property type="entry name" value="UPF0702 TRANSMEMBRANE PROTEIN YDFR"/>
    <property type="match status" value="1"/>
</dbReference>
<feature type="transmembrane region" description="Helical" evidence="8">
    <location>
        <begin position="87"/>
        <end position="107"/>
    </location>
</feature>
<dbReference type="InterPro" id="IPR007353">
    <property type="entry name" value="DUF421"/>
</dbReference>
<proteinExistence type="inferred from homology"/>
<dbReference type="Gene3D" id="3.30.240.20">
    <property type="entry name" value="bsu07140 like domains"/>
    <property type="match status" value="1"/>
</dbReference>
<dbReference type="EMBL" id="FOJW01000004">
    <property type="protein sequence ID" value="SFA96086.1"/>
    <property type="molecule type" value="Genomic_DNA"/>
</dbReference>
<feature type="domain" description="YetF C-terminal" evidence="9">
    <location>
        <begin position="112"/>
        <end position="223"/>
    </location>
</feature>